<dbReference type="GeneID" id="113861501"/>
<evidence type="ECO:0000256" key="5">
    <source>
        <dbReference type="SAM" id="MobiDB-lite"/>
    </source>
</evidence>
<evidence type="ECO:0000256" key="1">
    <source>
        <dbReference type="ARBA" id="ARBA00023015"/>
    </source>
</evidence>
<keyword evidence="7" id="KW-1185">Reference proteome</keyword>
<evidence type="ECO:0000313" key="7">
    <source>
        <dbReference type="Proteomes" id="UP000694853"/>
    </source>
</evidence>
<dbReference type="Pfam" id="PF02365">
    <property type="entry name" value="NAM"/>
    <property type="match status" value="1"/>
</dbReference>
<dbReference type="InterPro" id="IPR003441">
    <property type="entry name" value="NAC-dom"/>
</dbReference>
<feature type="region of interest" description="Disordered" evidence="5">
    <location>
        <begin position="359"/>
        <end position="387"/>
    </location>
</feature>
<dbReference type="KEGG" id="aprc:113861501"/>
<proteinExistence type="predicted"/>
<protein>
    <submittedName>
        <fullName evidence="8">NAC domain-containing protein 87-like</fullName>
    </submittedName>
</protein>
<dbReference type="PANTHER" id="PTHR31744">
    <property type="entry name" value="PROTEIN CUP-SHAPED COTYLEDON 2-RELATED"/>
    <property type="match status" value="1"/>
</dbReference>
<evidence type="ECO:0000256" key="2">
    <source>
        <dbReference type="ARBA" id="ARBA00023125"/>
    </source>
</evidence>
<dbReference type="SUPFAM" id="SSF101941">
    <property type="entry name" value="NAC domain"/>
    <property type="match status" value="1"/>
</dbReference>
<keyword evidence="2" id="KW-0238">DNA-binding</keyword>
<accession>A0A8B8L1L3</accession>
<dbReference type="AlphaFoldDB" id="A0A8B8L1L3"/>
<dbReference type="RefSeq" id="XP_027350151.1">
    <property type="nucleotide sequence ID" value="XM_027494350.1"/>
</dbReference>
<evidence type="ECO:0000256" key="3">
    <source>
        <dbReference type="ARBA" id="ARBA00023163"/>
    </source>
</evidence>
<dbReference type="GO" id="GO:0005634">
    <property type="term" value="C:nucleus"/>
    <property type="evidence" value="ECO:0007669"/>
    <property type="project" value="UniProtKB-ARBA"/>
</dbReference>
<dbReference type="FunFam" id="2.170.150.80:FF:000006">
    <property type="entry name" value="NAC domain-containing protein 100-like"/>
    <property type="match status" value="1"/>
</dbReference>
<gene>
    <name evidence="8" type="primary">LOC113861501</name>
</gene>
<feature type="domain" description="NAC" evidence="6">
    <location>
        <begin position="16"/>
        <end position="167"/>
    </location>
</feature>
<name>A0A8B8L1L3_ABRPR</name>
<dbReference type="GO" id="GO:0000976">
    <property type="term" value="F:transcription cis-regulatory region binding"/>
    <property type="evidence" value="ECO:0007669"/>
    <property type="project" value="UniProtKB-ARBA"/>
</dbReference>
<reference evidence="7" key="1">
    <citation type="journal article" date="2019" name="Toxins">
        <title>Detection of Abrin-Like and Prepropulchellin-Like Toxin Genes and Transcripts Using Whole Genome Sequencing and Full-Length Transcript Sequencing of Abrus precatorius.</title>
        <authorList>
            <person name="Hovde B.T."/>
            <person name="Daligault H.E."/>
            <person name="Hanschen E.R."/>
            <person name="Kunde Y.A."/>
            <person name="Johnson M.B."/>
            <person name="Starkenburg S.R."/>
            <person name="Johnson S.L."/>
        </authorList>
    </citation>
    <scope>NUCLEOTIDE SEQUENCE [LARGE SCALE GENOMIC DNA]</scope>
</reference>
<sequence length="415" mass="47025">MEEPVVVNKGEEPLDLPPGFRFHPTDEEIITYYLTEKVKNSSFSATAIGEADLNKCEPWDLPKKAKMGEKEWYFFCQKDRKYPTGMRTNRATESGYWKATGKDKEIYKGKGNLVGMKKTLVFYRGRAPKGEKTNWVMHEFRLEGKFAIYNLPKAAKDEWVVSRVFHKNTDVKKTSIPGLLRINSIGDNDLLDYSSLPPLMDPPYANTNNKFAGYSDQDFKGSTNPLSSTKSQSEGYYLPSFSINNQHQLLIKPEDHRTYEIPTINYSNQANLGNPMDNNTLSPSQIRSTQNPSSPLNMFSDYYMHQNRMKNSLMPSVAGSGFGSNSNHDQAILRAFAAKNNEYYIGGLDNQCKMEQFSSNHSQDTGLSNDRNTDTSSVVSKQDNMGRNRALYEDLEGPSSVAPLSDLECLQWDDY</sequence>
<keyword evidence="3" id="KW-0804">Transcription</keyword>
<dbReference type="PANTHER" id="PTHR31744:SF92">
    <property type="entry name" value="NAC DOMAIN-CONTAINING PROTEIN 87"/>
    <property type="match status" value="1"/>
</dbReference>
<keyword evidence="1" id="KW-0805">Transcription regulation</keyword>
<dbReference type="GO" id="GO:0006355">
    <property type="term" value="P:regulation of DNA-templated transcription"/>
    <property type="evidence" value="ECO:0007669"/>
    <property type="project" value="InterPro"/>
</dbReference>
<reference evidence="8" key="2">
    <citation type="submission" date="2025-08" db="UniProtKB">
        <authorList>
            <consortium name="RefSeq"/>
        </authorList>
    </citation>
    <scope>IDENTIFICATION</scope>
    <source>
        <tissue evidence="8">Young leaves</tissue>
    </source>
</reference>
<dbReference type="Proteomes" id="UP000694853">
    <property type="component" value="Unplaced"/>
</dbReference>
<dbReference type="OrthoDB" id="1424968at2759"/>
<evidence type="ECO:0000259" key="6">
    <source>
        <dbReference type="PROSITE" id="PS51005"/>
    </source>
</evidence>
<feature type="compositionally biased region" description="Polar residues" evidence="5">
    <location>
        <begin position="359"/>
        <end position="383"/>
    </location>
</feature>
<evidence type="ECO:0000256" key="4">
    <source>
        <dbReference type="ARBA" id="ARBA00023242"/>
    </source>
</evidence>
<dbReference type="PROSITE" id="PS51005">
    <property type="entry name" value="NAC"/>
    <property type="match status" value="1"/>
</dbReference>
<dbReference type="Gene3D" id="2.170.150.80">
    <property type="entry name" value="NAC domain"/>
    <property type="match status" value="1"/>
</dbReference>
<keyword evidence="4" id="KW-0539">Nucleus</keyword>
<organism evidence="7 8">
    <name type="scientific">Abrus precatorius</name>
    <name type="common">Indian licorice</name>
    <name type="synonym">Glycine abrus</name>
    <dbReference type="NCBI Taxonomy" id="3816"/>
    <lineage>
        <taxon>Eukaryota</taxon>
        <taxon>Viridiplantae</taxon>
        <taxon>Streptophyta</taxon>
        <taxon>Embryophyta</taxon>
        <taxon>Tracheophyta</taxon>
        <taxon>Spermatophyta</taxon>
        <taxon>Magnoliopsida</taxon>
        <taxon>eudicotyledons</taxon>
        <taxon>Gunneridae</taxon>
        <taxon>Pentapetalae</taxon>
        <taxon>rosids</taxon>
        <taxon>fabids</taxon>
        <taxon>Fabales</taxon>
        <taxon>Fabaceae</taxon>
        <taxon>Papilionoideae</taxon>
        <taxon>50 kb inversion clade</taxon>
        <taxon>NPAAA clade</taxon>
        <taxon>indigoferoid/millettioid clade</taxon>
        <taxon>Abreae</taxon>
        <taxon>Abrus</taxon>
    </lineage>
</organism>
<evidence type="ECO:0000313" key="8">
    <source>
        <dbReference type="RefSeq" id="XP_027350151.1"/>
    </source>
</evidence>
<dbReference type="InterPro" id="IPR036093">
    <property type="entry name" value="NAC_dom_sf"/>
</dbReference>